<dbReference type="NCBIfam" id="TIGR00492">
    <property type="entry name" value="alr"/>
    <property type="match status" value="1"/>
</dbReference>
<dbReference type="InterPro" id="IPR020622">
    <property type="entry name" value="Ala_racemase_pyridoxalP-BS"/>
</dbReference>
<dbReference type="PRINTS" id="PR00992">
    <property type="entry name" value="ALARACEMASE"/>
</dbReference>
<dbReference type="PANTHER" id="PTHR30511">
    <property type="entry name" value="ALANINE RACEMASE"/>
    <property type="match status" value="1"/>
</dbReference>
<dbReference type="GO" id="GO:0008784">
    <property type="term" value="F:alanine racemase activity"/>
    <property type="evidence" value="ECO:0007669"/>
    <property type="project" value="UniProtKB-EC"/>
</dbReference>
<dbReference type="PANTHER" id="PTHR30511:SF0">
    <property type="entry name" value="ALANINE RACEMASE, CATABOLIC-RELATED"/>
    <property type="match status" value="1"/>
</dbReference>
<evidence type="ECO:0000313" key="6">
    <source>
        <dbReference type="EMBL" id="MBP1924462.1"/>
    </source>
</evidence>
<dbReference type="InterPro" id="IPR001608">
    <property type="entry name" value="Ala_racemase_N"/>
</dbReference>
<dbReference type="InterPro" id="IPR011079">
    <property type="entry name" value="Ala_racemase_C"/>
</dbReference>
<dbReference type="InterPro" id="IPR029066">
    <property type="entry name" value="PLP-binding_barrel"/>
</dbReference>
<gene>
    <name evidence="6" type="ORF">J2Z76_000315</name>
</gene>
<dbReference type="Gene3D" id="3.20.20.10">
    <property type="entry name" value="Alanine racemase"/>
    <property type="match status" value="1"/>
</dbReference>
<dbReference type="CDD" id="cd00430">
    <property type="entry name" value="PLPDE_III_AR"/>
    <property type="match status" value="1"/>
</dbReference>
<feature type="modified residue" description="N6-(pyridoxal phosphate)lysine" evidence="4">
    <location>
        <position position="41"/>
    </location>
</feature>
<comment type="cofactor">
    <cofactor evidence="1 4">
        <name>pyridoxal 5'-phosphate</name>
        <dbReference type="ChEBI" id="CHEBI:597326"/>
    </cofactor>
</comment>
<feature type="binding site" evidence="4">
    <location>
        <position position="312"/>
    </location>
    <ligand>
        <name>substrate</name>
    </ligand>
</feature>
<accession>A0ABS4GAA2</accession>
<evidence type="ECO:0000256" key="2">
    <source>
        <dbReference type="ARBA" id="ARBA00022898"/>
    </source>
</evidence>
<feature type="active site" description="Proton acceptor; specific for L-alanine" evidence="4">
    <location>
        <position position="264"/>
    </location>
</feature>
<dbReference type="InterPro" id="IPR009006">
    <property type="entry name" value="Ala_racemase/Decarboxylase_C"/>
</dbReference>
<reference evidence="6 7" key="1">
    <citation type="submission" date="2021-03" db="EMBL/GenBank/DDBJ databases">
        <title>Genomic Encyclopedia of Type Strains, Phase IV (KMG-IV): sequencing the most valuable type-strain genomes for metagenomic binning, comparative biology and taxonomic classification.</title>
        <authorList>
            <person name="Goeker M."/>
        </authorList>
    </citation>
    <scope>NUCLEOTIDE SEQUENCE [LARGE SCALE GENOMIC DNA]</scope>
    <source>
        <strain evidence="6 7">DSM 24004</strain>
    </source>
</reference>
<dbReference type="InterPro" id="IPR000821">
    <property type="entry name" value="Ala_racemase"/>
</dbReference>
<dbReference type="SMART" id="SM01005">
    <property type="entry name" value="Ala_racemase_C"/>
    <property type="match status" value="1"/>
</dbReference>
<dbReference type="RefSeq" id="WP_245210264.1">
    <property type="nucleotide sequence ID" value="NZ_JAGGKS010000001.1"/>
</dbReference>
<name>A0ABS4GAA2_9FIRM</name>
<evidence type="ECO:0000256" key="1">
    <source>
        <dbReference type="ARBA" id="ARBA00001933"/>
    </source>
</evidence>
<sequence>MENQPLLRDTIIEVNLDNIAYNMKKIKEVIGEDIFIAAVVKANGYGHGAVDIAPTIMENGGEYLAVATLTEALELRKKYEDYKIFIMGYTPDEYLDYVVNNNITQTIFSLSQAEILNDLGKKNRKKPVIHIKYDTGFNRLGFRDCKESIDEIDEIFKLKNIYVEGIFSHFALAGRIEDDLQYNKFVEAVNLVEQRGWKFKFKHICDSISGIDYPEFRLNMIRPGAIIYGLKSYKDESIMLKQAMTFKTKIYHIKALEKGEGVSYDYFWKADKNCIVGTLPFGYADGYPRNLRDKGIVTIHGKKAPIIGVICMDQCMVDLTDIPEACVGDEVIIYGDGLNNTLDIHQISQLAATNKNEIACRITRRTPRVYIKGEKVVKVSNYLL</sequence>
<dbReference type="HAMAP" id="MF_01201">
    <property type="entry name" value="Ala_racemase"/>
    <property type="match status" value="1"/>
</dbReference>
<protein>
    <recommendedName>
        <fullName evidence="4">Alanine racemase</fullName>
        <ecNumber evidence="4">5.1.1.1</ecNumber>
    </recommendedName>
</protein>
<keyword evidence="3 4" id="KW-0413">Isomerase</keyword>
<dbReference type="Pfam" id="PF00842">
    <property type="entry name" value="Ala_racemase_C"/>
    <property type="match status" value="1"/>
</dbReference>
<comment type="function">
    <text evidence="4">Catalyzes the interconversion of L-alanine and D-alanine. May also act on other amino acids.</text>
</comment>
<feature type="domain" description="Alanine racemase C-terminal" evidence="5">
    <location>
        <begin position="243"/>
        <end position="371"/>
    </location>
</feature>
<comment type="similarity">
    <text evidence="4">Belongs to the alanine racemase family.</text>
</comment>
<feature type="binding site" evidence="4">
    <location>
        <position position="139"/>
    </location>
    <ligand>
        <name>substrate</name>
    </ligand>
</feature>
<dbReference type="Proteomes" id="UP001519342">
    <property type="component" value="Unassembled WGS sequence"/>
</dbReference>
<evidence type="ECO:0000313" key="7">
    <source>
        <dbReference type="Proteomes" id="UP001519342"/>
    </source>
</evidence>
<comment type="catalytic activity">
    <reaction evidence="4">
        <text>L-alanine = D-alanine</text>
        <dbReference type="Rhea" id="RHEA:20249"/>
        <dbReference type="ChEBI" id="CHEBI:57416"/>
        <dbReference type="ChEBI" id="CHEBI:57972"/>
        <dbReference type="EC" id="5.1.1.1"/>
    </reaction>
</comment>
<dbReference type="EMBL" id="JAGGKS010000001">
    <property type="protein sequence ID" value="MBP1924462.1"/>
    <property type="molecule type" value="Genomic_DNA"/>
</dbReference>
<evidence type="ECO:0000256" key="4">
    <source>
        <dbReference type="HAMAP-Rule" id="MF_01201"/>
    </source>
</evidence>
<proteinExistence type="inferred from homology"/>
<dbReference type="EC" id="5.1.1.1" evidence="4"/>
<keyword evidence="7" id="KW-1185">Reference proteome</keyword>
<evidence type="ECO:0000256" key="3">
    <source>
        <dbReference type="ARBA" id="ARBA00023235"/>
    </source>
</evidence>
<feature type="active site" description="Proton acceptor; specific for D-alanine" evidence="4">
    <location>
        <position position="41"/>
    </location>
</feature>
<dbReference type="Gene3D" id="2.40.37.10">
    <property type="entry name" value="Lyase, Ornithine Decarboxylase, Chain A, domain 1"/>
    <property type="match status" value="1"/>
</dbReference>
<dbReference type="PROSITE" id="PS00395">
    <property type="entry name" value="ALANINE_RACEMASE"/>
    <property type="match status" value="1"/>
</dbReference>
<comment type="caution">
    <text evidence="6">The sequence shown here is derived from an EMBL/GenBank/DDBJ whole genome shotgun (WGS) entry which is preliminary data.</text>
</comment>
<organism evidence="6 7">
    <name type="scientific">Sedimentibacter acidaminivorans</name>
    <dbReference type="NCBI Taxonomy" id="913099"/>
    <lineage>
        <taxon>Bacteria</taxon>
        <taxon>Bacillati</taxon>
        <taxon>Bacillota</taxon>
        <taxon>Tissierellia</taxon>
        <taxon>Sedimentibacter</taxon>
    </lineage>
</organism>
<dbReference type="SUPFAM" id="SSF50621">
    <property type="entry name" value="Alanine racemase C-terminal domain-like"/>
    <property type="match status" value="1"/>
</dbReference>
<evidence type="ECO:0000259" key="5">
    <source>
        <dbReference type="SMART" id="SM01005"/>
    </source>
</evidence>
<dbReference type="Pfam" id="PF01168">
    <property type="entry name" value="Ala_racemase_N"/>
    <property type="match status" value="1"/>
</dbReference>
<dbReference type="SUPFAM" id="SSF51419">
    <property type="entry name" value="PLP-binding barrel"/>
    <property type="match status" value="1"/>
</dbReference>
<keyword evidence="2 4" id="KW-0663">Pyridoxal phosphate</keyword>
<comment type="pathway">
    <text evidence="4">Amino-acid biosynthesis; D-alanine biosynthesis; D-alanine from L-alanine: step 1/1.</text>
</comment>